<feature type="compositionally biased region" description="Basic and acidic residues" evidence="1">
    <location>
        <begin position="279"/>
        <end position="294"/>
    </location>
</feature>
<feature type="compositionally biased region" description="Polar residues" evidence="1">
    <location>
        <begin position="457"/>
        <end position="472"/>
    </location>
</feature>
<gene>
    <name evidence="3" type="primary">uri1</name>
    <name evidence="3" type="ORF">SOMG_04190</name>
</gene>
<dbReference type="Pfam" id="PF12927">
    <property type="entry name" value="DUF3835"/>
    <property type="match status" value="1"/>
</dbReference>
<name>A0AAF0AXN7_9SCHI</name>
<accession>A0AAF0AXN7</accession>
<feature type="compositionally biased region" description="Basic and acidic residues" evidence="1">
    <location>
        <begin position="241"/>
        <end position="269"/>
    </location>
</feature>
<feature type="compositionally biased region" description="Polar residues" evidence="1">
    <location>
        <begin position="317"/>
        <end position="334"/>
    </location>
</feature>
<feature type="compositionally biased region" description="Polar residues" evidence="1">
    <location>
        <begin position="130"/>
        <end position="141"/>
    </location>
</feature>
<feature type="region of interest" description="Disordered" evidence="1">
    <location>
        <begin position="420"/>
        <end position="486"/>
    </location>
</feature>
<feature type="compositionally biased region" description="Basic and acidic residues" evidence="1">
    <location>
        <begin position="539"/>
        <end position="566"/>
    </location>
</feature>
<feature type="compositionally biased region" description="Basic and acidic residues" evidence="1">
    <location>
        <begin position="212"/>
        <end position="226"/>
    </location>
</feature>
<dbReference type="AlphaFoldDB" id="A0AAF0AXN7"/>
<dbReference type="KEGG" id="som:SOMG_04190"/>
<evidence type="ECO:0000313" key="4">
    <source>
        <dbReference type="Proteomes" id="UP001212411"/>
    </source>
</evidence>
<feature type="compositionally biased region" description="Basic and acidic residues" evidence="1">
    <location>
        <begin position="573"/>
        <end position="586"/>
    </location>
</feature>
<evidence type="ECO:0000259" key="2">
    <source>
        <dbReference type="Pfam" id="PF12927"/>
    </source>
</evidence>
<dbReference type="InterPro" id="IPR024325">
    <property type="entry name" value="DUF3835"/>
</dbReference>
<proteinExistence type="predicted"/>
<feature type="region of interest" description="Disordered" evidence="1">
    <location>
        <begin position="655"/>
        <end position="690"/>
    </location>
</feature>
<feature type="compositionally biased region" description="Basic and acidic residues" evidence="1">
    <location>
        <begin position="473"/>
        <end position="482"/>
    </location>
</feature>
<sequence>MDSEEILSIQYDQDVYYKIDEISRHITQTIDFCKQKAGELKSQGDSYSHVKFFAYLNGLLDQRSHDLLSTIDRKKSDLLVRNQEGLPIVDIHEEVDENGKIIHSDVKPQNISSVTDYADVIRSIPGFDNSKGTATTPSKPSATELPETRIEELPVEGTAASEPSNPDVQVAAKNDSESRNRENTSQTGQQLKPDRIEENSSPAVIKNIHTSQKVEKKPENKRDGQKNKSVFKKGFLSNAKSESRDHSKKAKEEELKKQSQSEEKKRIDVTDNNAVMENVMEKPPQELKNQKQLDSESSTNSKPPKKLSKFKEAKLQKVSQKKQSYSGNATNESIEFTKDGAYSSESTKKSDIPHIKEGPKEINGSLNQASTSTESDTATDLGDHNPIILPVPRDADGQSVMQAVQYDELNSLDDMEQLLQDMEDAGELQSDAESGSEEDEHGMRLNFSRNLVPPSNPNYFGENNSVTSNGDFKSNEHTKDNLTTDETELSGRHVHFADTLEIKHVSRNGKSRIENVPTPTEEYDNMFEPQEYCSRISAFRKDRSKTKTQEKDKGIESPNEVRKENKTPPYRESVLERSSSDNEEKPSIVQNEENMVEKYLNETPTMKSNVFERQPARSVEQAKEDFEDHQDLIKDGREISQRYYELRRKVLNPTLEDTDEEEEGVVPVDENGNEKPKLSRFMAARLGGNL</sequence>
<reference evidence="3 4" key="1">
    <citation type="journal article" date="2023" name="G3 (Bethesda)">
        <title>A high-quality reference genome for the fission yeast Schizosaccharomyces osmophilus.</title>
        <authorList>
            <person name="Jia G.S."/>
            <person name="Zhang W.C."/>
            <person name="Liang Y."/>
            <person name="Liu X.H."/>
            <person name="Rhind N."/>
            <person name="Pidoux A."/>
            <person name="Brysch-Herzberg M."/>
            <person name="Du L.L."/>
        </authorList>
    </citation>
    <scope>NUCLEOTIDE SEQUENCE [LARGE SCALE GENOMIC DNA]</scope>
    <source>
        <strain evidence="3 4">CBS 15793</strain>
    </source>
</reference>
<feature type="region of interest" description="Disordered" evidence="1">
    <location>
        <begin position="538"/>
        <end position="625"/>
    </location>
</feature>
<protein>
    <submittedName>
        <fullName evidence="3">Unconventional prefoldin chaperone involved protein complex assembly Uri1</fullName>
    </submittedName>
</protein>
<feature type="compositionally biased region" description="Low complexity" evidence="1">
    <location>
        <begin position="369"/>
        <end position="380"/>
    </location>
</feature>
<feature type="compositionally biased region" description="Basic and acidic residues" evidence="1">
    <location>
        <begin position="346"/>
        <end position="360"/>
    </location>
</feature>
<dbReference type="EMBL" id="CP115613">
    <property type="protein sequence ID" value="WBW74942.1"/>
    <property type="molecule type" value="Genomic_DNA"/>
</dbReference>
<organism evidence="3 4">
    <name type="scientific">Schizosaccharomyces osmophilus</name>
    <dbReference type="NCBI Taxonomy" id="2545709"/>
    <lineage>
        <taxon>Eukaryota</taxon>
        <taxon>Fungi</taxon>
        <taxon>Dikarya</taxon>
        <taxon>Ascomycota</taxon>
        <taxon>Taphrinomycotina</taxon>
        <taxon>Schizosaccharomycetes</taxon>
        <taxon>Schizosaccharomycetales</taxon>
        <taxon>Schizosaccharomycetaceae</taxon>
        <taxon>Schizosaccharomyces</taxon>
    </lineage>
</organism>
<evidence type="ECO:0000313" key="3">
    <source>
        <dbReference type="EMBL" id="WBW74942.1"/>
    </source>
</evidence>
<dbReference type="RefSeq" id="XP_056039185.1">
    <property type="nucleotide sequence ID" value="XM_056182977.1"/>
</dbReference>
<dbReference type="GeneID" id="80877666"/>
<dbReference type="Proteomes" id="UP001212411">
    <property type="component" value="Chromosome 3"/>
</dbReference>
<feature type="region of interest" description="Disordered" evidence="1">
    <location>
        <begin position="124"/>
        <end position="398"/>
    </location>
</feature>
<keyword evidence="4" id="KW-1185">Reference proteome</keyword>
<feature type="domain" description="DUF3835" evidence="2">
    <location>
        <begin position="607"/>
        <end position="686"/>
    </location>
</feature>
<evidence type="ECO:0000256" key="1">
    <source>
        <dbReference type="SAM" id="MobiDB-lite"/>
    </source>
</evidence>